<comment type="caution">
    <text evidence="4">The sequence shown here is derived from an EMBL/GenBank/DDBJ whole genome shotgun (WGS) entry which is preliminary data.</text>
</comment>
<dbReference type="InterPro" id="IPR004360">
    <property type="entry name" value="Glyas_Fos-R_dOase_dom"/>
</dbReference>
<gene>
    <name evidence="4" type="ORF">BHQ10_003826</name>
</gene>
<feature type="domain" description="VOC" evidence="3">
    <location>
        <begin position="347"/>
        <end position="476"/>
    </location>
</feature>
<dbReference type="GeneID" id="63793042"/>
<dbReference type="InterPro" id="IPR029068">
    <property type="entry name" value="Glyas_Bleomycin-R_OHBP_Dase"/>
</dbReference>
<evidence type="ECO:0000256" key="1">
    <source>
        <dbReference type="ARBA" id="ARBA00010211"/>
    </source>
</evidence>
<dbReference type="InterPro" id="IPR036663">
    <property type="entry name" value="Fumarylacetoacetase_C_sf"/>
</dbReference>
<evidence type="ECO:0000313" key="4">
    <source>
        <dbReference type="EMBL" id="RAO67814.1"/>
    </source>
</evidence>
<dbReference type="Pfam" id="PF01557">
    <property type="entry name" value="FAA_hydrolase"/>
    <property type="match status" value="1"/>
</dbReference>
<protein>
    <recommendedName>
        <fullName evidence="3">VOC domain-containing protein</fullName>
    </recommendedName>
</protein>
<dbReference type="GO" id="GO:0046872">
    <property type="term" value="F:metal ion binding"/>
    <property type="evidence" value="ECO:0007669"/>
    <property type="project" value="UniProtKB-KW"/>
</dbReference>
<dbReference type="Gene3D" id="3.10.180.10">
    <property type="entry name" value="2,3-Dihydroxybiphenyl 1,2-Dioxygenase, domain 1"/>
    <property type="match status" value="1"/>
</dbReference>
<dbReference type="OrthoDB" id="3360610at2759"/>
<dbReference type="InterPro" id="IPR037523">
    <property type="entry name" value="VOC_core"/>
</dbReference>
<accession>A0A364KW90</accession>
<dbReference type="SUPFAM" id="SSF54593">
    <property type="entry name" value="Glyoxalase/Bleomycin resistance protein/Dihydroxybiphenyl dioxygenase"/>
    <property type="match status" value="1"/>
</dbReference>
<dbReference type="PROSITE" id="PS51819">
    <property type="entry name" value="VOC"/>
    <property type="match status" value="1"/>
</dbReference>
<evidence type="ECO:0000313" key="5">
    <source>
        <dbReference type="Proteomes" id="UP000249363"/>
    </source>
</evidence>
<dbReference type="PANTHER" id="PTHR11820:SF112">
    <property type="entry name" value="FUMARYLACETOACETATE HYDROLASE FAMILY PROTEIN (AFU_ORTHOLOGUE AFUA_1G02370)-RELATED"/>
    <property type="match status" value="1"/>
</dbReference>
<dbReference type="InterPro" id="IPR011234">
    <property type="entry name" value="Fumarylacetoacetase-like_C"/>
</dbReference>
<proteinExistence type="inferred from homology"/>
<evidence type="ECO:0000256" key="2">
    <source>
        <dbReference type="ARBA" id="ARBA00022723"/>
    </source>
</evidence>
<sequence length="509" mass="56364">MAKSWTHLIRFIAREDGQVHLGQVNTEKFPDVGLATLDDEEIPVKLISGTIFDGVVTDKVVHVGSLLSPISIDEVPIIRCMGLNYADHAKEAKIPIPEVPILLIKPRTSLNGPFPAKIPVSELAQDGSSDYEAELALILGKTGRNIPEDRAWEYVLGYTASNDVSARKQQLKTPQWSFSKGFDGSCPLGPVLVSPSALGDPHALQMKAIYNDFGFQEAGRTADKIFYTGYGVQPVLYVAEQCKDKPSLVGIFFAAASFNDLEKATKIPGAEPMEDLDTPGGGKVVRITDPNGQPFGVVYGSQKKDYNPPPTHVLPLNHPARTDEDTIAKPRRGKYQRIPFGPVACHKLGHMGFWSPDLEKAMEFYLTHFNFKPSDVMLSGESLESAPSQTFLHIDLGQNYSDHHALILGQADRFSPPGPHHCSFEVESIDKTFVGHDYLMSKKYTHAWGIGRHTEGSQVFDYWFNVDGFLIEHYADGDMVNEDDPFNWKPKRTKFNVWGPEFPSVSPPA</sequence>
<dbReference type="Proteomes" id="UP000249363">
    <property type="component" value="Unassembled WGS sequence"/>
</dbReference>
<dbReference type="Pfam" id="PF00903">
    <property type="entry name" value="Glyoxalase"/>
    <property type="match status" value="1"/>
</dbReference>
<evidence type="ECO:0000259" key="3">
    <source>
        <dbReference type="PROSITE" id="PS51819"/>
    </source>
</evidence>
<comment type="similarity">
    <text evidence="1">Belongs to the FAH family.</text>
</comment>
<reference evidence="4 5" key="1">
    <citation type="journal article" date="2017" name="Biotechnol. Biofuels">
        <title>Differential beta-glucosidase expression as a function of carbon source availability in Talaromyces amestolkiae: a genomic and proteomic approach.</title>
        <authorList>
            <person name="de Eugenio L.I."/>
            <person name="Mendez-Liter J.A."/>
            <person name="Nieto-Dominguez M."/>
            <person name="Alonso L."/>
            <person name="Gil-Munoz J."/>
            <person name="Barriuso J."/>
            <person name="Prieto A."/>
            <person name="Martinez M.J."/>
        </authorList>
    </citation>
    <scope>NUCLEOTIDE SEQUENCE [LARGE SCALE GENOMIC DNA]</scope>
    <source>
        <strain evidence="4 5">CIB</strain>
    </source>
</reference>
<dbReference type="AlphaFoldDB" id="A0A364KW90"/>
<dbReference type="GO" id="GO:0003824">
    <property type="term" value="F:catalytic activity"/>
    <property type="evidence" value="ECO:0007669"/>
    <property type="project" value="InterPro"/>
</dbReference>
<dbReference type="EMBL" id="MIKG01000006">
    <property type="protein sequence ID" value="RAO67814.1"/>
    <property type="molecule type" value="Genomic_DNA"/>
</dbReference>
<keyword evidence="5" id="KW-1185">Reference proteome</keyword>
<dbReference type="SUPFAM" id="SSF56529">
    <property type="entry name" value="FAH"/>
    <property type="match status" value="1"/>
</dbReference>
<name>A0A364KW90_TALAM</name>
<dbReference type="PANTHER" id="PTHR11820">
    <property type="entry name" value="ACYLPYRUVASE"/>
    <property type="match status" value="1"/>
</dbReference>
<dbReference type="STRING" id="1196081.A0A364KW90"/>
<dbReference type="RefSeq" id="XP_040732330.1">
    <property type="nucleotide sequence ID" value="XM_040876125.1"/>
</dbReference>
<organism evidence="4 5">
    <name type="scientific">Talaromyces amestolkiae</name>
    <dbReference type="NCBI Taxonomy" id="1196081"/>
    <lineage>
        <taxon>Eukaryota</taxon>
        <taxon>Fungi</taxon>
        <taxon>Dikarya</taxon>
        <taxon>Ascomycota</taxon>
        <taxon>Pezizomycotina</taxon>
        <taxon>Eurotiomycetes</taxon>
        <taxon>Eurotiomycetidae</taxon>
        <taxon>Eurotiales</taxon>
        <taxon>Trichocomaceae</taxon>
        <taxon>Talaromyces</taxon>
        <taxon>Talaromyces sect. Talaromyces</taxon>
    </lineage>
</organism>
<keyword evidence="2" id="KW-0479">Metal-binding</keyword>
<dbReference type="Gene3D" id="3.90.850.10">
    <property type="entry name" value="Fumarylacetoacetase-like, C-terminal domain"/>
    <property type="match status" value="1"/>
</dbReference>